<keyword evidence="2" id="KW-1185">Reference proteome</keyword>
<evidence type="ECO:0000313" key="1">
    <source>
        <dbReference type="EMBL" id="SJZ60955.1"/>
    </source>
</evidence>
<dbReference type="STRING" id="180163.SAMN02745174_01059"/>
<evidence type="ECO:0000313" key="2">
    <source>
        <dbReference type="Proteomes" id="UP000191153"/>
    </source>
</evidence>
<name>A0A1T4M243_9FUSO</name>
<gene>
    <name evidence="1" type="ORF">SAMN02745174_01059</name>
</gene>
<evidence type="ECO:0008006" key="3">
    <source>
        <dbReference type="Google" id="ProtNLM"/>
    </source>
</evidence>
<accession>A0A1T4M243</accession>
<reference evidence="1 2" key="1">
    <citation type="submission" date="2017-02" db="EMBL/GenBank/DDBJ databases">
        <authorList>
            <person name="Peterson S.W."/>
        </authorList>
    </citation>
    <scope>NUCLEOTIDE SEQUENCE [LARGE SCALE GENOMIC DNA]</scope>
    <source>
        <strain evidence="1 2">ATCC 700028</strain>
    </source>
</reference>
<organism evidence="1 2">
    <name type="scientific">Cetobacterium ceti</name>
    <dbReference type="NCBI Taxonomy" id="180163"/>
    <lineage>
        <taxon>Bacteria</taxon>
        <taxon>Fusobacteriati</taxon>
        <taxon>Fusobacteriota</taxon>
        <taxon>Fusobacteriia</taxon>
        <taxon>Fusobacteriales</taxon>
        <taxon>Fusobacteriaceae</taxon>
        <taxon>Cetobacterium</taxon>
    </lineage>
</organism>
<protein>
    <recommendedName>
        <fullName evidence="3">Cthe-2314-like HEPN domain-containing protein</fullName>
    </recommendedName>
</protein>
<proteinExistence type="predicted"/>
<dbReference type="Proteomes" id="UP000191153">
    <property type="component" value="Unassembled WGS sequence"/>
</dbReference>
<dbReference type="EMBL" id="FUWX01000007">
    <property type="protein sequence ID" value="SJZ60955.1"/>
    <property type="molecule type" value="Genomic_DNA"/>
</dbReference>
<sequence length="275" mass="32829">MFLAFIKNLFSKLARKKEDKEELPKELGCNCNNCDKEEKEKNPKTLCIHIDPLPCEPNPFFQCKEEFTKFFTEFESKITTVYRYYNMNNIFLKEYLSRSKEALQASREKRDENFSRYSSCYFINNNSFKDIHYMSTLMNIYMAFETLLKSISKDVAYDKNMSIEDVQEKNMPYLNGYMSFLEENFEKKGLFSGRENEFVNIIRKIRNDYIHDSMTEIPEGMERDIVKLFNLREGKRITVDDMLINNTFSIFGEIAGKLEKAYWAYKRDYLNTVIK</sequence>
<dbReference type="AlphaFoldDB" id="A0A1T4M243"/>